<keyword evidence="3" id="KW-1185">Reference proteome</keyword>
<evidence type="ECO:0000256" key="1">
    <source>
        <dbReference type="SAM" id="MobiDB-lite"/>
    </source>
</evidence>
<comment type="caution">
    <text evidence="2">The sequence shown here is derived from an EMBL/GenBank/DDBJ whole genome shotgun (WGS) entry which is preliminary data.</text>
</comment>
<feature type="region of interest" description="Disordered" evidence="1">
    <location>
        <begin position="1"/>
        <end position="30"/>
    </location>
</feature>
<evidence type="ECO:0000313" key="3">
    <source>
        <dbReference type="Proteomes" id="UP000284706"/>
    </source>
</evidence>
<dbReference type="Proteomes" id="UP000284706">
    <property type="component" value="Unassembled WGS sequence"/>
</dbReference>
<proteinExistence type="predicted"/>
<sequence length="322" mass="37861">MKRARPADDDFQESPQKKSATERSSSPFPLRLSGILFNGHATEHDLDENTPTGVGEYIATSPPSVDLPPRYVGWSSEHDAYVYRLSKPFTFRYHRCTIDHLDIYYESTEYSHIFWDHDGTGQLPKLFLHSAVASDPDDMDNTWPYEAWVLPDPAESDRDYERVRHYNPPFKLSIWCDDERRGYEGRVLMPTRASRYTKVEVAETLFDDRFYMPLDEPIPSGKTTHVIWDWKDLWAVRIGLSPVKPEKFVDYEYDVEATIDEVYVKEAFFDLPPKDVSDIEYEIEQYKRWLSEKEKDMSIDSDDDDLANQWRDPFIIDEALLW</sequence>
<organism evidence="2 3">
    <name type="scientific">Gymnopilus dilepis</name>
    <dbReference type="NCBI Taxonomy" id="231916"/>
    <lineage>
        <taxon>Eukaryota</taxon>
        <taxon>Fungi</taxon>
        <taxon>Dikarya</taxon>
        <taxon>Basidiomycota</taxon>
        <taxon>Agaricomycotina</taxon>
        <taxon>Agaricomycetes</taxon>
        <taxon>Agaricomycetidae</taxon>
        <taxon>Agaricales</taxon>
        <taxon>Agaricineae</taxon>
        <taxon>Hymenogastraceae</taxon>
        <taxon>Gymnopilus</taxon>
    </lineage>
</organism>
<dbReference type="InParanoid" id="A0A409YEM4"/>
<accession>A0A409YEM4</accession>
<dbReference type="AlphaFoldDB" id="A0A409YEM4"/>
<protein>
    <submittedName>
        <fullName evidence="2">Uncharacterized protein</fullName>
    </submittedName>
</protein>
<gene>
    <name evidence="2" type="ORF">CVT26_015081</name>
</gene>
<evidence type="ECO:0000313" key="2">
    <source>
        <dbReference type="EMBL" id="PPR01448.1"/>
    </source>
</evidence>
<dbReference type="EMBL" id="NHYE01000939">
    <property type="protein sequence ID" value="PPR01448.1"/>
    <property type="molecule type" value="Genomic_DNA"/>
</dbReference>
<reference evidence="2 3" key="1">
    <citation type="journal article" date="2018" name="Evol. Lett.">
        <title>Horizontal gene cluster transfer increased hallucinogenic mushroom diversity.</title>
        <authorList>
            <person name="Reynolds H.T."/>
            <person name="Vijayakumar V."/>
            <person name="Gluck-Thaler E."/>
            <person name="Korotkin H.B."/>
            <person name="Matheny P.B."/>
            <person name="Slot J.C."/>
        </authorList>
    </citation>
    <scope>NUCLEOTIDE SEQUENCE [LARGE SCALE GENOMIC DNA]</scope>
    <source>
        <strain evidence="2 3">SRW20</strain>
    </source>
</reference>
<name>A0A409YEM4_9AGAR</name>